<comment type="caution">
    <text evidence="1">The sequence shown here is derived from an EMBL/GenBank/DDBJ whole genome shotgun (WGS) entry which is preliminary data.</text>
</comment>
<name>A0AAD8PEP1_BABGI</name>
<evidence type="ECO:0000313" key="2">
    <source>
        <dbReference type="Proteomes" id="UP001230268"/>
    </source>
</evidence>
<proteinExistence type="predicted"/>
<accession>A0AAD8PEP1</accession>
<organism evidence="1 2">
    <name type="scientific">Babesia gibsoni</name>
    <dbReference type="NCBI Taxonomy" id="33632"/>
    <lineage>
        <taxon>Eukaryota</taxon>
        <taxon>Sar</taxon>
        <taxon>Alveolata</taxon>
        <taxon>Apicomplexa</taxon>
        <taxon>Aconoidasida</taxon>
        <taxon>Piroplasmida</taxon>
        <taxon>Babesiidae</taxon>
        <taxon>Babesia</taxon>
    </lineage>
</organism>
<dbReference type="EMBL" id="JAVEPI010000002">
    <property type="protein sequence ID" value="KAK1443971.1"/>
    <property type="molecule type" value="Genomic_DNA"/>
</dbReference>
<reference evidence="1" key="1">
    <citation type="submission" date="2023-08" db="EMBL/GenBank/DDBJ databases">
        <title>Draft sequence of the Babesia gibsoni genome.</title>
        <authorList>
            <person name="Yamagishi J.Y."/>
            <person name="Xuan X.X."/>
        </authorList>
    </citation>
    <scope>NUCLEOTIDE SEQUENCE</scope>
    <source>
        <strain evidence="1">Azabu</strain>
    </source>
</reference>
<keyword evidence="2" id="KW-1185">Reference proteome</keyword>
<dbReference type="AlphaFoldDB" id="A0AAD8PEP1"/>
<protein>
    <submittedName>
        <fullName evidence="1">Uncharacterized protein</fullName>
    </submittedName>
</protein>
<gene>
    <name evidence="1" type="ORF">BgAZ_208470</name>
</gene>
<evidence type="ECO:0000313" key="1">
    <source>
        <dbReference type="EMBL" id="KAK1443971.1"/>
    </source>
</evidence>
<sequence>MAPVKCHVPRPNTLKDILDLMAKVFENPDKKRKVYEALWNHMSPALAAAENYSFYNRLFRPDDPADKGFIPALFEGVYNLRYKIAAATDDYGRYNVLFTPRGFDSCPKHLAAAIVRALPKLYDALDYLFYNVSDTTEVVHGGKWREEVAANPETFLHLWLAGKDQVDGVIPGGYTKQNALKEVAGKDIAVELKPLVDWEHPMALQNMVCPCPFTTPPGHHGLLGYELLFVNSFCQRIAAGEFDGHLTGFPLLKLSCVTLTKELRPLVTVTGHEDQPLLAVCKHNQVNTLFDRYVRTRNVFGSYLQWFKLHYNQILASLEELENDYDKWTPDAIRAGETVGPAKYGFIFRNEHWVENRHAIVRVTKTLRDKEQGSFMRFVNTIKEAPEALTHLVINNPPFTFLCEDDIGARLGKCGDAVPALPEFAEDLANPFGITRTRYTRNVEMSDAHMPMMPVFMMLWFLLSKIF</sequence>
<dbReference type="Proteomes" id="UP001230268">
    <property type="component" value="Unassembled WGS sequence"/>
</dbReference>